<comment type="caution">
    <text evidence="2">The sequence shown here is derived from an EMBL/GenBank/DDBJ whole genome shotgun (WGS) entry which is preliminary data.</text>
</comment>
<reference evidence="2" key="2">
    <citation type="submission" date="2023-06" db="EMBL/GenBank/DDBJ databases">
        <authorList>
            <consortium name="Lawrence Berkeley National Laboratory"/>
            <person name="Haridas S."/>
            <person name="Hensen N."/>
            <person name="Bonometti L."/>
            <person name="Westerberg I."/>
            <person name="Brannstrom I.O."/>
            <person name="Guillou S."/>
            <person name="Cros-Aarteil S."/>
            <person name="Calhoun S."/>
            <person name="Kuo A."/>
            <person name="Mondo S."/>
            <person name="Pangilinan J."/>
            <person name="Riley R."/>
            <person name="Labutti K."/>
            <person name="Andreopoulos B."/>
            <person name="Lipzen A."/>
            <person name="Chen C."/>
            <person name="Yanf M."/>
            <person name="Daum C."/>
            <person name="Ng V."/>
            <person name="Clum A."/>
            <person name="Steindorff A."/>
            <person name="Ohm R."/>
            <person name="Martin F."/>
            <person name="Silar P."/>
            <person name="Natvig D."/>
            <person name="Lalanne C."/>
            <person name="Gautier V."/>
            <person name="Ament-Velasquez S.L."/>
            <person name="Kruys A."/>
            <person name="Hutchinson M.I."/>
            <person name="Powell A.J."/>
            <person name="Barry K."/>
            <person name="Miller A.N."/>
            <person name="Grigoriev I.V."/>
            <person name="Debuchy R."/>
            <person name="Gladieux P."/>
            <person name="Thoren M.H."/>
            <person name="Johannesson H."/>
        </authorList>
    </citation>
    <scope>NUCLEOTIDE SEQUENCE</scope>
    <source>
        <strain evidence="2">SMH4131-1</strain>
    </source>
</reference>
<evidence type="ECO:0000313" key="3">
    <source>
        <dbReference type="Proteomes" id="UP001286456"/>
    </source>
</evidence>
<evidence type="ECO:0000313" key="2">
    <source>
        <dbReference type="EMBL" id="KAK3337090.1"/>
    </source>
</evidence>
<accession>A0AAE0J5T8</accession>
<name>A0AAE0J5T8_9PEZI</name>
<reference evidence="2" key="1">
    <citation type="journal article" date="2023" name="Mol. Phylogenet. Evol.">
        <title>Genome-scale phylogeny and comparative genomics of the fungal order Sordariales.</title>
        <authorList>
            <person name="Hensen N."/>
            <person name="Bonometti L."/>
            <person name="Westerberg I."/>
            <person name="Brannstrom I.O."/>
            <person name="Guillou S."/>
            <person name="Cros-Aarteil S."/>
            <person name="Calhoun S."/>
            <person name="Haridas S."/>
            <person name="Kuo A."/>
            <person name="Mondo S."/>
            <person name="Pangilinan J."/>
            <person name="Riley R."/>
            <person name="LaButti K."/>
            <person name="Andreopoulos B."/>
            <person name="Lipzen A."/>
            <person name="Chen C."/>
            <person name="Yan M."/>
            <person name="Daum C."/>
            <person name="Ng V."/>
            <person name="Clum A."/>
            <person name="Steindorff A."/>
            <person name="Ohm R.A."/>
            <person name="Martin F."/>
            <person name="Silar P."/>
            <person name="Natvig D.O."/>
            <person name="Lalanne C."/>
            <person name="Gautier V."/>
            <person name="Ament-Velasquez S.L."/>
            <person name="Kruys A."/>
            <person name="Hutchinson M.I."/>
            <person name="Powell A.J."/>
            <person name="Barry K."/>
            <person name="Miller A.N."/>
            <person name="Grigoriev I.V."/>
            <person name="Debuchy R."/>
            <person name="Gladieux P."/>
            <person name="Hiltunen Thoren M."/>
            <person name="Johannesson H."/>
        </authorList>
    </citation>
    <scope>NUCLEOTIDE SEQUENCE</scope>
    <source>
        <strain evidence="2">SMH4131-1</strain>
    </source>
</reference>
<gene>
    <name evidence="2" type="ORF">B0T19DRAFT_60057</name>
</gene>
<evidence type="ECO:0000256" key="1">
    <source>
        <dbReference type="SAM" id="MobiDB-lite"/>
    </source>
</evidence>
<dbReference type="EMBL" id="JAUEPO010000001">
    <property type="protein sequence ID" value="KAK3337090.1"/>
    <property type="molecule type" value="Genomic_DNA"/>
</dbReference>
<protein>
    <submittedName>
        <fullName evidence="2">Uncharacterized protein</fullName>
    </submittedName>
</protein>
<dbReference type="Proteomes" id="UP001286456">
    <property type="component" value="Unassembled WGS sequence"/>
</dbReference>
<feature type="compositionally biased region" description="Basic and acidic residues" evidence="1">
    <location>
        <begin position="1"/>
        <end position="28"/>
    </location>
</feature>
<sequence>MDLRHRDREREKGKRGRNKVEAGTRAEVGKLLGSKAKNGCNRSQSKAKQSKAEQSNGTREDQLLLHTGYPDRLLLPVCLGGPGHPSQSRRVTGYIQTTGDRLRARGHKATGPHHHSTCSFSVVGRQDGEAGQAYRGAEAWMRGGMEARGDVEARRRGCRERGERRETHRTSKCTTCSRHSLGVKRFPSPARRGATPEAKWRGKRRWYVVGNRRECVDV</sequence>
<feature type="region of interest" description="Disordered" evidence="1">
    <location>
        <begin position="1"/>
        <end position="62"/>
    </location>
</feature>
<feature type="compositionally biased region" description="Polar residues" evidence="1">
    <location>
        <begin position="40"/>
        <end position="57"/>
    </location>
</feature>
<organism evidence="2 3">
    <name type="scientific">Cercophora scortea</name>
    <dbReference type="NCBI Taxonomy" id="314031"/>
    <lineage>
        <taxon>Eukaryota</taxon>
        <taxon>Fungi</taxon>
        <taxon>Dikarya</taxon>
        <taxon>Ascomycota</taxon>
        <taxon>Pezizomycotina</taxon>
        <taxon>Sordariomycetes</taxon>
        <taxon>Sordariomycetidae</taxon>
        <taxon>Sordariales</taxon>
        <taxon>Lasiosphaeriaceae</taxon>
        <taxon>Cercophora</taxon>
    </lineage>
</organism>
<proteinExistence type="predicted"/>
<dbReference type="AlphaFoldDB" id="A0AAE0J5T8"/>
<keyword evidence="3" id="KW-1185">Reference proteome</keyword>